<feature type="chain" id="PRO_5035682511" description="VWA7 N-terminal domain-containing protein" evidence="1">
    <location>
        <begin position="19"/>
        <end position="208"/>
    </location>
</feature>
<name>A0A813NMT2_9BILA</name>
<dbReference type="EMBL" id="CAJOAZ010014254">
    <property type="protein sequence ID" value="CAF4277896.1"/>
    <property type="molecule type" value="Genomic_DNA"/>
</dbReference>
<feature type="domain" description="VWA7 N-terminal" evidence="2">
    <location>
        <begin position="92"/>
        <end position="207"/>
    </location>
</feature>
<dbReference type="InterPro" id="IPR052577">
    <property type="entry name" value="VWA7"/>
</dbReference>
<dbReference type="PANTHER" id="PTHR14905:SF7">
    <property type="entry name" value="VON WILLEBRAND FACTOR A DOMAIN-CONTAINING PROTEIN 7"/>
    <property type="match status" value="1"/>
</dbReference>
<comment type="caution">
    <text evidence="3">The sequence shown here is derived from an EMBL/GenBank/DDBJ whole genome shotgun (WGS) entry which is preliminary data.</text>
</comment>
<proteinExistence type="predicted"/>
<dbReference type="InterPro" id="IPR056862">
    <property type="entry name" value="VWA7_N"/>
</dbReference>
<sequence length="208" mass="23586">MLTFYFLLINVQYFVANAFIPHPAIRLGGQAGNSITHTELVQLGFIRSLTRFFLDAQIQSKSSIDVENFKAEHTIDELYQLAHPDWTNDQRCSVDLNPSTKNLPSTHFDSESFKESNDRIIQLRNKILEDANDPNKDLDKARGRIGDLLHTLQDFYSHSNWIEMGKTKINDRIGIHEDIGQVAGKNQATCTNNGCTKIQTKCVGLILH</sequence>
<dbReference type="Pfam" id="PF25107">
    <property type="entry name" value="VWA7_N"/>
    <property type="match status" value="1"/>
</dbReference>
<reference evidence="3" key="1">
    <citation type="submission" date="2021-02" db="EMBL/GenBank/DDBJ databases">
        <authorList>
            <person name="Nowell W R."/>
        </authorList>
    </citation>
    <scope>NUCLEOTIDE SEQUENCE</scope>
</reference>
<dbReference type="AlphaFoldDB" id="A0A813NMT2"/>
<organism evidence="3 5">
    <name type="scientific">Adineta steineri</name>
    <dbReference type="NCBI Taxonomy" id="433720"/>
    <lineage>
        <taxon>Eukaryota</taxon>
        <taxon>Metazoa</taxon>
        <taxon>Spiralia</taxon>
        <taxon>Gnathifera</taxon>
        <taxon>Rotifera</taxon>
        <taxon>Eurotatoria</taxon>
        <taxon>Bdelloidea</taxon>
        <taxon>Adinetida</taxon>
        <taxon>Adinetidae</taxon>
        <taxon>Adineta</taxon>
    </lineage>
</organism>
<dbReference type="Proteomes" id="UP000663845">
    <property type="component" value="Unassembled WGS sequence"/>
</dbReference>
<keyword evidence="1" id="KW-0732">Signal</keyword>
<evidence type="ECO:0000313" key="3">
    <source>
        <dbReference type="EMBL" id="CAF0737973.1"/>
    </source>
</evidence>
<evidence type="ECO:0000313" key="5">
    <source>
        <dbReference type="Proteomes" id="UP000663845"/>
    </source>
</evidence>
<dbReference type="Proteomes" id="UP000663844">
    <property type="component" value="Unassembled WGS sequence"/>
</dbReference>
<protein>
    <recommendedName>
        <fullName evidence="2">VWA7 N-terminal domain-containing protein</fullName>
    </recommendedName>
</protein>
<evidence type="ECO:0000256" key="1">
    <source>
        <dbReference type="SAM" id="SignalP"/>
    </source>
</evidence>
<evidence type="ECO:0000313" key="4">
    <source>
        <dbReference type="EMBL" id="CAF4277896.1"/>
    </source>
</evidence>
<dbReference type="PANTHER" id="PTHR14905">
    <property type="entry name" value="NG37"/>
    <property type="match status" value="1"/>
</dbReference>
<evidence type="ECO:0000259" key="2">
    <source>
        <dbReference type="Pfam" id="PF25107"/>
    </source>
</evidence>
<accession>A0A813NMT2</accession>
<feature type="signal peptide" evidence="1">
    <location>
        <begin position="1"/>
        <end position="18"/>
    </location>
</feature>
<gene>
    <name evidence="3" type="ORF">JYZ213_LOCUS1680</name>
    <name evidence="4" type="ORF">OXD698_LOCUS44889</name>
</gene>
<dbReference type="EMBL" id="CAJNOG010000008">
    <property type="protein sequence ID" value="CAF0737973.1"/>
    <property type="molecule type" value="Genomic_DNA"/>
</dbReference>